<keyword evidence="2" id="KW-1185">Reference proteome</keyword>
<evidence type="ECO:0000313" key="2">
    <source>
        <dbReference type="Proteomes" id="UP000037035"/>
    </source>
</evidence>
<accession>A0A0L6VI65</accession>
<proteinExistence type="predicted"/>
<reference evidence="1 2" key="1">
    <citation type="submission" date="2015-08" db="EMBL/GenBank/DDBJ databases">
        <title>Next Generation Sequencing and Analysis of the Genome of Puccinia sorghi L Schw, the Causal Agent of Maize Common Rust.</title>
        <authorList>
            <person name="Rochi L."/>
            <person name="Burguener G."/>
            <person name="Darino M."/>
            <person name="Turjanski A."/>
            <person name="Kreff E."/>
            <person name="Dieguez M.J."/>
            <person name="Sacco F."/>
        </authorList>
    </citation>
    <scope>NUCLEOTIDE SEQUENCE [LARGE SCALE GENOMIC DNA]</scope>
    <source>
        <strain evidence="1 2">RO10H11247</strain>
    </source>
</reference>
<dbReference type="EMBL" id="LAVV01006108">
    <property type="protein sequence ID" value="KNZ60471.1"/>
    <property type="molecule type" value="Genomic_DNA"/>
</dbReference>
<comment type="caution">
    <text evidence="1">The sequence shown here is derived from an EMBL/GenBank/DDBJ whole genome shotgun (WGS) entry which is preliminary data.</text>
</comment>
<evidence type="ECO:0000313" key="1">
    <source>
        <dbReference type="EMBL" id="KNZ60471.1"/>
    </source>
</evidence>
<sequence length="207" mass="23236">MFRASITFHEELKNLPTATKAIFHRPNIEIEKGVYSSVTVEGSAYLTGIGSDPNLLQLGRPIRMQSRFGVPRMIWQTSRPAYPSPHRWLFVIGVILLLNAEDDIAPQAERIKRQRLQKQADACSQDRDGNSIAPAASDSVPTIPYPDNGLDLRLAKKAPQLFLRLALTICFCPGMQFLVNQGSPSIRQFFAHSPTTSWKQRVSSEWC</sequence>
<dbReference type="VEuPathDB" id="FungiDB:VP01_1549g2"/>
<organism evidence="1 2">
    <name type="scientific">Puccinia sorghi</name>
    <dbReference type="NCBI Taxonomy" id="27349"/>
    <lineage>
        <taxon>Eukaryota</taxon>
        <taxon>Fungi</taxon>
        <taxon>Dikarya</taxon>
        <taxon>Basidiomycota</taxon>
        <taxon>Pucciniomycotina</taxon>
        <taxon>Pucciniomycetes</taxon>
        <taxon>Pucciniales</taxon>
        <taxon>Pucciniaceae</taxon>
        <taxon>Puccinia</taxon>
    </lineage>
</organism>
<dbReference type="Proteomes" id="UP000037035">
    <property type="component" value="Unassembled WGS sequence"/>
</dbReference>
<dbReference type="AlphaFoldDB" id="A0A0L6VI65"/>
<protein>
    <submittedName>
        <fullName evidence="1">Uncharacterized protein</fullName>
    </submittedName>
</protein>
<name>A0A0L6VI65_9BASI</name>
<gene>
    <name evidence="1" type="ORF">VP01_1549g2</name>
</gene>